<dbReference type="Proteomes" id="UP000593565">
    <property type="component" value="Unassembled WGS sequence"/>
</dbReference>
<keyword evidence="2" id="KW-1185">Reference proteome</keyword>
<sequence length="328" mass="38237">MEILGSTFDDSVFEESRNRDLSTDLPAYTPKTCEPEWFCHYEKFEDELDEQKTMKFRADLKYRKKQYQEAIDDYTVCLPLVPNNNLSMKRDVLEGMARCYRHLGKSGQALEICEKLRNEATNTCHLTCILQLEQSIHEGCGDVMSSISSLKQLCSVHPFNPWHWLNLATSYQSLLEKNTSQTAQTFIQKQQEEKEVRLKACMCLIRTRLLIEILKIQQFSFVLERSMKTLQAIEASLREMQLKEETLRLISEVMAEDLNPEKMREENQDGEGLSGLTIKDFEERWWKKLHACLLMKENTVVSSDKELETRYPKALMSFLAHTVYGTAM</sequence>
<evidence type="ECO:0000313" key="1">
    <source>
        <dbReference type="EMBL" id="KAF4075982.1"/>
    </source>
</evidence>
<dbReference type="InterPro" id="IPR011990">
    <property type="entry name" value="TPR-like_helical_dom_sf"/>
</dbReference>
<proteinExistence type="predicted"/>
<dbReference type="AlphaFoldDB" id="A0A7J5ZZC8"/>
<evidence type="ECO:0000313" key="2">
    <source>
        <dbReference type="Proteomes" id="UP000593565"/>
    </source>
</evidence>
<reference evidence="1 2" key="1">
    <citation type="submission" date="2020-02" db="EMBL/GenBank/DDBJ databases">
        <title>A chromosome-scale genome assembly of the black bullhead catfish (Ameiurus melas).</title>
        <authorList>
            <person name="Wen M."/>
            <person name="Zham M."/>
            <person name="Cabau C."/>
            <person name="Klopp C."/>
            <person name="Donnadieu C."/>
            <person name="Roques C."/>
            <person name="Bouchez O."/>
            <person name="Lampietro C."/>
            <person name="Jouanno E."/>
            <person name="Herpin A."/>
            <person name="Louis A."/>
            <person name="Berthelot C."/>
            <person name="Parey E."/>
            <person name="Roest-Crollius H."/>
            <person name="Braasch I."/>
            <person name="Postlethwait J."/>
            <person name="Robinson-Rechavi M."/>
            <person name="Echchiki A."/>
            <person name="Begum T."/>
            <person name="Montfort J."/>
            <person name="Schartl M."/>
            <person name="Bobe J."/>
            <person name="Guiguen Y."/>
        </authorList>
    </citation>
    <scope>NUCLEOTIDE SEQUENCE [LARGE SCALE GENOMIC DNA]</scope>
    <source>
        <strain evidence="1">M_S1</strain>
        <tissue evidence="1">Blood</tissue>
    </source>
</reference>
<dbReference type="PANTHER" id="PTHR31919">
    <property type="entry name" value="ZINC FINGERS AND HOMEOBOXES PROTEIN 1, ISOFORM 2"/>
    <property type="match status" value="1"/>
</dbReference>
<dbReference type="InterPro" id="IPR041404">
    <property type="entry name" value="DUF5588"/>
</dbReference>
<dbReference type="Gene3D" id="1.25.40.10">
    <property type="entry name" value="Tetratricopeptide repeat domain"/>
    <property type="match status" value="1"/>
</dbReference>
<gene>
    <name evidence="1" type="ORF">AMELA_G00225090</name>
</gene>
<organism evidence="1 2">
    <name type="scientific">Ameiurus melas</name>
    <name type="common">Black bullhead</name>
    <name type="synonym">Silurus melas</name>
    <dbReference type="NCBI Taxonomy" id="219545"/>
    <lineage>
        <taxon>Eukaryota</taxon>
        <taxon>Metazoa</taxon>
        <taxon>Chordata</taxon>
        <taxon>Craniata</taxon>
        <taxon>Vertebrata</taxon>
        <taxon>Euteleostomi</taxon>
        <taxon>Actinopterygii</taxon>
        <taxon>Neopterygii</taxon>
        <taxon>Teleostei</taxon>
        <taxon>Ostariophysi</taxon>
        <taxon>Siluriformes</taxon>
        <taxon>Ictaluridae</taxon>
        <taxon>Ameiurus</taxon>
    </lineage>
</organism>
<comment type="caution">
    <text evidence="1">The sequence shown here is derived from an EMBL/GenBank/DDBJ whole genome shotgun (WGS) entry which is preliminary data.</text>
</comment>
<dbReference type="EMBL" id="JAAGNN010000020">
    <property type="protein sequence ID" value="KAF4075982.1"/>
    <property type="molecule type" value="Genomic_DNA"/>
</dbReference>
<accession>A0A7J5ZZC8</accession>
<protein>
    <submittedName>
        <fullName evidence="1">Uncharacterized protein</fullName>
    </submittedName>
</protein>
<dbReference type="PANTHER" id="PTHR31919:SF1">
    <property type="entry name" value="ZINC FINGERS AND HOMEOBOXES PROTEIN 1, ISOFORM 2"/>
    <property type="match status" value="1"/>
</dbReference>
<name>A0A7J5ZZC8_AMEME</name>
<dbReference type="SUPFAM" id="SSF48452">
    <property type="entry name" value="TPR-like"/>
    <property type="match status" value="1"/>
</dbReference>
<dbReference type="Pfam" id="PF17826">
    <property type="entry name" value="DUF5588"/>
    <property type="match status" value="2"/>
</dbReference>